<evidence type="ECO:0000256" key="1">
    <source>
        <dbReference type="ARBA" id="ARBA00023015"/>
    </source>
</evidence>
<protein>
    <submittedName>
        <fullName evidence="6">TetR/AcrR family transcriptional regulator</fullName>
    </submittedName>
</protein>
<gene>
    <name evidence="6" type="ORF">HTY61_01535</name>
</gene>
<evidence type="ECO:0000313" key="6">
    <source>
        <dbReference type="EMBL" id="QKV20480.1"/>
    </source>
</evidence>
<name>A0A6N1VHW2_9HYPH</name>
<dbReference type="InterPro" id="IPR001647">
    <property type="entry name" value="HTH_TetR"/>
</dbReference>
<dbReference type="KEGG" id="orm:HTY61_01535"/>
<dbReference type="GO" id="GO:0003700">
    <property type="term" value="F:DNA-binding transcription factor activity"/>
    <property type="evidence" value="ECO:0007669"/>
    <property type="project" value="TreeGrafter"/>
</dbReference>
<dbReference type="InterPro" id="IPR009057">
    <property type="entry name" value="Homeodomain-like_sf"/>
</dbReference>
<dbReference type="Pfam" id="PF00440">
    <property type="entry name" value="TetR_N"/>
    <property type="match status" value="1"/>
</dbReference>
<feature type="DNA-binding region" description="H-T-H motif" evidence="4">
    <location>
        <begin position="28"/>
        <end position="47"/>
    </location>
</feature>
<sequence>MARAGTSREKILKAAAELAMCEGAAHLSLDAVAARAGVSKGGLLYNFPNKTALMRALVEQFIEEFRAEIEDAPGTSDGEALAARFLELGTRKLREKTPRSSGVLAALAEDPGLLAPVKTFNRELLDRMKDDAADPGAILVAFMVMEGLRAQHVFGIDVLDDEERRLLMEKVFALLGKAPASAA</sequence>
<dbReference type="EMBL" id="CP054836">
    <property type="protein sequence ID" value="QKV20480.1"/>
    <property type="molecule type" value="Genomic_DNA"/>
</dbReference>
<dbReference type="InterPro" id="IPR041479">
    <property type="entry name" value="TetR_CgmR_C"/>
</dbReference>
<dbReference type="AlphaFoldDB" id="A0A6N1VHW2"/>
<dbReference type="PANTHER" id="PTHR30055:SF234">
    <property type="entry name" value="HTH-TYPE TRANSCRIPTIONAL REGULATOR BETI"/>
    <property type="match status" value="1"/>
</dbReference>
<reference evidence="6 7" key="1">
    <citation type="submission" date="2020-06" db="EMBL/GenBank/DDBJ databases">
        <title>Oricola thermophila sp. nov. isolated from a tidal sediments.</title>
        <authorList>
            <person name="Kwon K.K."/>
            <person name="Yang S.-H."/>
            <person name="Park M.-J."/>
        </authorList>
    </citation>
    <scope>NUCLEOTIDE SEQUENCE [LARGE SCALE GENOMIC DNA]</scope>
    <source>
        <strain evidence="6 7">MEBiC13590</strain>
    </source>
</reference>
<evidence type="ECO:0000256" key="3">
    <source>
        <dbReference type="ARBA" id="ARBA00023163"/>
    </source>
</evidence>
<keyword evidence="3" id="KW-0804">Transcription</keyword>
<organism evidence="6 7">
    <name type="scientific">Oricola thermophila</name>
    <dbReference type="NCBI Taxonomy" id="2742145"/>
    <lineage>
        <taxon>Bacteria</taxon>
        <taxon>Pseudomonadati</taxon>
        <taxon>Pseudomonadota</taxon>
        <taxon>Alphaproteobacteria</taxon>
        <taxon>Hyphomicrobiales</taxon>
        <taxon>Ahrensiaceae</taxon>
        <taxon>Oricola</taxon>
    </lineage>
</organism>
<evidence type="ECO:0000313" key="7">
    <source>
        <dbReference type="Proteomes" id="UP000509367"/>
    </source>
</evidence>
<keyword evidence="1" id="KW-0805">Transcription regulation</keyword>
<dbReference type="Pfam" id="PF17937">
    <property type="entry name" value="TetR_C_28"/>
    <property type="match status" value="1"/>
</dbReference>
<dbReference type="Proteomes" id="UP000509367">
    <property type="component" value="Chromosome"/>
</dbReference>
<dbReference type="PANTHER" id="PTHR30055">
    <property type="entry name" value="HTH-TYPE TRANSCRIPTIONAL REGULATOR RUTR"/>
    <property type="match status" value="1"/>
</dbReference>
<evidence type="ECO:0000259" key="5">
    <source>
        <dbReference type="PROSITE" id="PS50977"/>
    </source>
</evidence>
<evidence type="ECO:0000256" key="4">
    <source>
        <dbReference type="PROSITE-ProRule" id="PRU00335"/>
    </source>
</evidence>
<dbReference type="GO" id="GO:0000976">
    <property type="term" value="F:transcription cis-regulatory region binding"/>
    <property type="evidence" value="ECO:0007669"/>
    <property type="project" value="TreeGrafter"/>
</dbReference>
<accession>A0A6N1VHW2</accession>
<dbReference type="InterPro" id="IPR050109">
    <property type="entry name" value="HTH-type_TetR-like_transc_reg"/>
</dbReference>
<dbReference type="Gene3D" id="1.10.357.10">
    <property type="entry name" value="Tetracycline Repressor, domain 2"/>
    <property type="match status" value="1"/>
</dbReference>
<feature type="domain" description="HTH tetR-type" evidence="5">
    <location>
        <begin position="5"/>
        <end position="65"/>
    </location>
</feature>
<dbReference type="SUPFAM" id="SSF46689">
    <property type="entry name" value="Homeodomain-like"/>
    <property type="match status" value="1"/>
</dbReference>
<dbReference type="PROSITE" id="PS50977">
    <property type="entry name" value="HTH_TETR_2"/>
    <property type="match status" value="1"/>
</dbReference>
<keyword evidence="7" id="KW-1185">Reference proteome</keyword>
<proteinExistence type="predicted"/>
<keyword evidence="2 4" id="KW-0238">DNA-binding</keyword>
<dbReference type="PRINTS" id="PR00455">
    <property type="entry name" value="HTHTETR"/>
</dbReference>
<evidence type="ECO:0000256" key="2">
    <source>
        <dbReference type="ARBA" id="ARBA00023125"/>
    </source>
</evidence>